<dbReference type="HOGENOM" id="CLU_034390_0_0_1"/>
<dbReference type="EMBL" id="CH476617">
    <property type="protein sequence ID" value="EEP80189.1"/>
    <property type="molecule type" value="Genomic_DNA"/>
</dbReference>
<dbReference type="RefSeq" id="XP_002584342.1">
    <property type="nucleotide sequence ID" value="XM_002584296.1"/>
</dbReference>
<name>C4JRE2_UNCRE</name>
<dbReference type="AlphaFoldDB" id="C4JRE2"/>
<evidence type="ECO:0000256" key="1">
    <source>
        <dbReference type="SAM" id="MobiDB-lite"/>
    </source>
</evidence>
<dbReference type="InParanoid" id="C4JRE2"/>
<organism evidence="2 3">
    <name type="scientific">Uncinocarpus reesii (strain UAMH 1704)</name>
    <dbReference type="NCBI Taxonomy" id="336963"/>
    <lineage>
        <taxon>Eukaryota</taxon>
        <taxon>Fungi</taxon>
        <taxon>Dikarya</taxon>
        <taxon>Ascomycota</taxon>
        <taxon>Pezizomycotina</taxon>
        <taxon>Eurotiomycetes</taxon>
        <taxon>Eurotiomycetidae</taxon>
        <taxon>Onygenales</taxon>
        <taxon>Onygenaceae</taxon>
        <taxon>Uncinocarpus</taxon>
    </lineage>
</organism>
<dbReference type="KEGG" id="ure:UREG_05031"/>
<accession>C4JRE2</accession>
<keyword evidence="3" id="KW-1185">Reference proteome</keyword>
<reference evidence="3" key="1">
    <citation type="journal article" date="2009" name="Genome Res.">
        <title>Comparative genomic analyses of the human fungal pathogens Coccidioides and their relatives.</title>
        <authorList>
            <person name="Sharpton T.J."/>
            <person name="Stajich J.E."/>
            <person name="Rounsley S.D."/>
            <person name="Gardner M.J."/>
            <person name="Wortman J.R."/>
            <person name="Jordar V.S."/>
            <person name="Maiti R."/>
            <person name="Kodira C.D."/>
            <person name="Neafsey D.E."/>
            <person name="Zeng Q."/>
            <person name="Hung C.-Y."/>
            <person name="McMahan C."/>
            <person name="Muszewska A."/>
            <person name="Grynberg M."/>
            <person name="Mandel M.A."/>
            <person name="Kellner E.M."/>
            <person name="Barker B.M."/>
            <person name="Galgiani J.N."/>
            <person name="Orbach M.J."/>
            <person name="Kirkland T.N."/>
            <person name="Cole G.T."/>
            <person name="Henn M.R."/>
            <person name="Birren B.W."/>
            <person name="Taylor J.W."/>
        </authorList>
    </citation>
    <scope>NUCLEOTIDE SEQUENCE [LARGE SCALE GENOMIC DNA]</scope>
    <source>
        <strain evidence="3">UAMH 1704</strain>
    </source>
</reference>
<dbReference type="OMA" id="WISDDAN"/>
<evidence type="ECO:0000313" key="3">
    <source>
        <dbReference type="Proteomes" id="UP000002058"/>
    </source>
</evidence>
<dbReference type="OrthoDB" id="5582146at2759"/>
<protein>
    <submittedName>
        <fullName evidence="2">Uncharacterized protein</fullName>
    </submittedName>
</protein>
<sequence length="211" mass="23672">MAMVDYNELFDKLEDLSDLEVAILLCLVAQEHGIIDTDSQTIDDLSRELSLIAGGTFGLSNVVLDCSPHISLEEFSNAILTPDQNGGRRSRFSQSSTDADSYPEPISYGDITSRENAKSRLRQTHLDDRKVVNIIIAKNFDQTPEEVQIQALENDHIFLSHFHDRADGFTNLEDESGWISDDANSFTSVVRPSPNTLPALYRPRLIFEEVQ</sequence>
<dbReference type="eggNOG" id="ENOG502QQMN">
    <property type="taxonomic scope" value="Eukaryota"/>
</dbReference>
<feature type="region of interest" description="Disordered" evidence="1">
    <location>
        <begin position="83"/>
        <end position="108"/>
    </location>
</feature>
<gene>
    <name evidence="2" type="ORF">UREG_05031</name>
</gene>
<dbReference type="GeneID" id="8443341"/>
<dbReference type="VEuPathDB" id="FungiDB:UREG_05031"/>
<dbReference type="Proteomes" id="UP000002058">
    <property type="component" value="Unassembled WGS sequence"/>
</dbReference>
<proteinExistence type="predicted"/>
<evidence type="ECO:0000313" key="2">
    <source>
        <dbReference type="EMBL" id="EEP80189.1"/>
    </source>
</evidence>